<comment type="caution">
    <text evidence="1">The sequence shown here is derived from an EMBL/GenBank/DDBJ whole genome shotgun (WGS) entry which is preliminary data.</text>
</comment>
<protein>
    <submittedName>
        <fullName evidence="1">Uncharacterized protein</fullName>
    </submittedName>
</protein>
<proteinExistence type="predicted"/>
<organism evidence="1 2">
    <name type="scientific">Anditalea andensis</name>
    <dbReference type="NCBI Taxonomy" id="1048983"/>
    <lineage>
        <taxon>Bacteria</taxon>
        <taxon>Pseudomonadati</taxon>
        <taxon>Bacteroidota</taxon>
        <taxon>Cytophagia</taxon>
        <taxon>Cytophagales</taxon>
        <taxon>Cytophagaceae</taxon>
        <taxon>Anditalea</taxon>
    </lineage>
</organism>
<dbReference type="RefSeq" id="WP_035079932.1">
    <property type="nucleotide sequence ID" value="NZ_JMIH01000048.1"/>
</dbReference>
<evidence type="ECO:0000313" key="2">
    <source>
        <dbReference type="Proteomes" id="UP000027821"/>
    </source>
</evidence>
<dbReference type="eggNOG" id="ENOG5033671">
    <property type="taxonomic scope" value="Bacteria"/>
</dbReference>
<dbReference type="AlphaFoldDB" id="A0A074KP04"/>
<dbReference type="OrthoDB" id="799013at2"/>
<dbReference type="EMBL" id="JMIH01000048">
    <property type="protein sequence ID" value="KEO71651.1"/>
    <property type="molecule type" value="Genomic_DNA"/>
</dbReference>
<name>A0A074KP04_9BACT</name>
<gene>
    <name evidence="1" type="ORF">EL17_23645</name>
</gene>
<accession>A0A074KP04</accession>
<reference evidence="1 2" key="1">
    <citation type="submission" date="2014-04" db="EMBL/GenBank/DDBJ databases">
        <title>Characterization and application of a salt tolerant electro-active bacterium.</title>
        <authorList>
            <person name="Yang L."/>
            <person name="Wei S."/>
            <person name="Tay Q.X.M."/>
        </authorList>
    </citation>
    <scope>NUCLEOTIDE SEQUENCE [LARGE SCALE GENOMIC DNA]</scope>
    <source>
        <strain evidence="1 2">LY1</strain>
    </source>
</reference>
<keyword evidence="2" id="KW-1185">Reference proteome</keyword>
<dbReference type="Proteomes" id="UP000027821">
    <property type="component" value="Unassembled WGS sequence"/>
</dbReference>
<sequence length="104" mass="12307">MNIRFNYLYRDAANYKQFGSVVVHPSEDSTLEKLDLYLKKHLIQEEFFVPSNLGIPNLQASPYDPFLDLEWHQYEYLEWTDDESEVVGFWKRVVEKGGVKTGWS</sequence>
<evidence type="ECO:0000313" key="1">
    <source>
        <dbReference type="EMBL" id="KEO71651.1"/>
    </source>
</evidence>